<evidence type="ECO:0000256" key="1">
    <source>
        <dbReference type="SAM" id="MobiDB-lite"/>
    </source>
</evidence>
<proteinExistence type="predicted"/>
<evidence type="ECO:0008006" key="4">
    <source>
        <dbReference type="Google" id="ProtNLM"/>
    </source>
</evidence>
<feature type="compositionally biased region" description="Basic and acidic residues" evidence="1">
    <location>
        <begin position="403"/>
        <end position="414"/>
    </location>
</feature>
<dbReference type="SUPFAM" id="SSF50346">
    <property type="entry name" value="PRC-barrel domain"/>
    <property type="match status" value="1"/>
</dbReference>
<dbReference type="Gene3D" id="2.30.30.240">
    <property type="entry name" value="PRC-barrel domain"/>
    <property type="match status" value="1"/>
</dbReference>
<dbReference type="AlphaFoldDB" id="A0AA96GLQ7"/>
<feature type="region of interest" description="Disordered" evidence="1">
    <location>
        <begin position="72"/>
        <end position="133"/>
    </location>
</feature>
<feature type="region of interest" description="Disordered" evidence="1">
    <location>
        <begin position="314"/>
        <end position="479"/>
    </location>
</feature>
<feature type="compositionally biased region" description="Basic and acidic residues" evidence="1">
    <location>
        <begin position="322"/>
        <end position="349"/>
    </location>
</feature>
<feature type="compositionally biased region" description="Low complexity" evidence="1">
    <location>
        <begin position="85"/>
        <end position="133"/>
    </location>
</feature>
<dbReference type="Proteomes" id="UP001302494">
    <property type="component" value="Chromosome"/>
</dbReference>
<dbReference type="RefSeq" id="WP_312746436.1">
    <property type="nucleotide sequence ID" value="NZ_CP116968.1"/>
</dbReference>
<name>A0AA96GLQ7_9BACT</name>
<dbReference type="EMBL" id="CP116968">
    <property type="protein sequence ID" value="WNM62645.1"/>
    <property type="molecule type" value="Genomic_DNA"/>
</dbReference>
<feature type="compositionally biased region" description="Basic and acidic residues" evidence="1">
    <location>
        <begin position="369"/>
        <end position="395"/>
    </location>
</feature>
<keyword evidence="3" id="KW-1185">Reference proteome</keyword>
<dbReference type="InterPro" id="IPR011033">
    <property type="entry name" value="PRC_barrel-like_sf"/>
</dbReference>
<sequence>MFTRNKMARSVILAGIPLLTLPLLAESGMSRDRSDRMESERSNSMEQIIQGEISKKNGDQITLRASNGERITFRINDETNRMCPQGMSAKSSKMSQGSSSQGSSSTGQSSSSLFGSSSGESSSQTSSGTQESASKAGFSFGECNFEKGEFVKAKIDEEGKATFIRSMGQNDDNYFSSGRMGDEYFVLPAGQLGGLDISDKDANYSVKSSDGQAIGSVYRVMTNNNGDLTYAIVRKKEDGQLISVPWQALEGSGNKSFKLNVTQNQLGNLPILEEGENAGSHVQKNWDLSEEQRQNLTKWNERLDRFYSDRDRYYEDTPTFEGNREGYDRYDRDRSRMSRSGSDRSRHYQDQNAEDFQTRRDSFSPTEFPPHDRAFQYEGADQKNSYDRGNRDRGNYRGQSRSNMRDYDDGDNRNRGNQRSMYSQSRERNYQDQMDRSSDRYNTTTSRRHYDPQRQGADQYQSRRSGGKDYDYRPDGYRP</sequence>
<evidence type="ECO:0000313" key="3">
    <source>
        <dbReference type="Proteomes" id="UP001302494"/>
    </source>
</evidence>
<evidence type="ECO:0000313" key="2">
    <source>
        <dbReference type="EMBL" id="WNM62645.1"/>
    </source>
</evidence>
<gene>
    <name evidence="2" type="ORF">PQG83_02545</name>
</gene>
<feature type="compositionally biased region" description="Basic and acidic residues" evidence="1">
    <location>
        <begin position="425"/>
        <end position="439"/>
    </location>
</feature>
<accession>A0AA96GLQ7</accession>
<dbReference type="KEGG" id="nneo:PQG83_02545"/>
<reference evidence="2 3" key="1">
    <citation type="submission" date="2023-01" db="EMBL/GenBank/DDBJ databases">
        <title>Cultivation and genomic characterization of new, ubiquitous marine nitrite-oxidizing bacteria from the Nitrospirales.</title>
        <authorList>
            <person name="Mueller A.J."/>
            <person name="Daebeler A."/>
            <person name="Herbold C.W."/>
            <person name="Kirkegaard R.H."/>
            <person name="Daims H."/>
        </authorList>
    </citation>
    <scope>NUCLEOTIDE SEQUENCE [LARGE SCALE GENOMIC DNA]</scope>
    <source>
        <strain evidence="2 3">DK</strain>
    </source>
</reference>
<organism evidence="2 3">
    <name type="scientific">Candidatus Nitrospira neomarina</name>
    <dbReference type="NCBI Taxonomy" id="3020899"/>
    <lineage>
        <taxon>Bacteria</taxon>
        <taxon>Pseudomonadati</taxon>
        <taxon>Nitrospirota</taxon>
        <taxon>Nitrospiria</taxon>
        <taxon>Nitrospirales</taxon>
        <taxon>Nitrospiraceae</taxon>
        <taxon>Nitrospira</taxon>
    </lineage>
</organism>
<protein>
    <recommendedName>
        <fullName evidence="4">PRC-barrel domain-containing protein</fullName>
    </recommendedName>
</protein>
<feature type="compositionally biased region" description="Basic and acidic residues" evidence="1">
    <location>
        <begin position="466"/>
        <end position="479"/>
    </location>
</feature>